<comment type="caution">
    <text evidence="2">The sequence shown here is derived from an EMBL/GenBank/DDBJ whole genome shotgun (WGS) entry which is preliminary data.</text>
</comment>
<accession>A0AAU9TNW7</accession>
<sequence>MAVSIYYQNVRGLRTKTEDVFKNILINNYDVIVFTETWLNSNVANREFIDKRYIVYRRDRLCSDNSKKDGGGVLIAVSRCISSSRLANWESDSEDIWISIDVKTINVVTKIHICAVYLPPPVNLERLTCFLDHTNDNIEKTDHIIILGDFNLSFIEWSRDSHNSGPCNASNCNSQLGLSLTDFMALNNLSQMNDIHNVDGKILDLVLTNYFSLEVTKSDYSITKIDQKHPPLLITMPEQTPHFLKPNLTPRYNFFKANYGIILENLNNINWLEEFKDCKNVNVMTSIFFRILNEIVDNNVTKTRPKNRKYPPWFSSALIKIIAEKENMRKKYAKHRNPRDRLVYELLRERSKKLISQCLQYYKRQIETNIYKNPKCFWHFIKERRGNETTIPVEMTYGNEIAKSGTHTANLFADNFSSVFSTTILPDTYNNLGHESLHLSSIKISEKEIVQAIKKLDIFKGAGLDEIPPIFIKRCGSALALPLSLIFNRSLNDGVFPVLWKKAKIVPIFKKGDRKDVKNYRPISILSCVSKLFESLVCLIITRHLDSVISENQHGFRKGRSVLTNLVSFTSYLSKEIDSGQQVDAVYMDFSSAFDKVCHSRLLCRLREYGVDGSLLKWFESYLAKRLQVVVLNGYVSREYFAESGVPQGSHLGPVLFSAFINDITLSIHNCRYSLFADDLKLFRTVNSSMDIDLIQSDLS</sequence>
<dbReference type="GO" id="GO:0061343">
    <property type="term" value="P:cell adhesion involved in heart morphogenesis"/>
    <property type="evidence" value="ECO:0007669"/>
    <property type="project" value="TreeGrafter"/>
</dbReference>
<dbReference type="SUPFAM" id="SSF56219">
    <property type="entry name" value="DNase I-like"/>
    <property type="match status" value="1"/>
</dbReference>
<dbReference type="Pfam" id="PF00078">
    <property type="entry name" value="RVT_1"/>
    <property type="match status" value="1"/>
</dbReference>
<dbReference type="PROSITE" id="PS50878">
    <property type="entry name" value="RT_POL"/>
    <property type="match status" value="1"/>
</dbReference>
<dbReference type="GO" id="GO:0071897">
    <property type="term" value="P:DNA biosynthetic process"/>
    <property type="evidence" value="ECO:0007669"/>
    <property type="project" value="UniProtKB-ARBA"/>
</dbReference>
<dbReference type="Gene3D" id="3.60.10.10">
    <property type="entry name" value="Endonuclease/exonuclease/phosphatase"/>
    <property type="match status" value="1"/>
</dbReference>
<dbReference type="InterPro" id="IPR005135">
    <property type="entry name" value="Endo/exonuclease/phosphatase"/>
</dbReference>
<dbReference type="GO" id="GO:0031012">
    <property type="term" value="C:extracellular matrix"/>
    <property type="evidence" value="ECO:0007669"/>
    <property type="project" value="TreeGrafter"/>
</dbReference>
<dbReference type="SUPFAM" id="SSF56672">
    <property type="entry name" value="DNA/RNA polymerases"/>
    <property type="match status" value="1"/>
</dbReference>
<reference evidence="2" key="1">
    <citation type="submission" date="2022-03" db="EMBL/GenBank/DDBJ databases">
        <authorList>
            <person name="Tunstrom K."/>
        </authorList>
    </citation>
    <scope>NUCLEOTIDE SEQUENCE</scope>
</reference>
<dbReference type="CDD" id="cd01650">
    <property type="entry name" value="RT_nLTR_like"/>
    <property type="match status" value="1"/>
</dbReference>
<dbReference type="InterPro" id="IPR043502">
    <property type="entry name" value="DNA/RNA_pol_sf"/>
</dbReference>
<dbReference type="GO" id="GO:0003824">
    <property type="term" value="F:catalytic activity"/>
    <property type="evidence" value="ECO:0007669"/>
    <property type="project" value="InterPro"/>
</dbReference>
<keyword evidence="3" id="KW-1185">Reference proteome</keyword>
<dbReference type="AlphaFoldDB" id="A0AAU9TNW7"/>
<dbReference type="PANTHER" id="PTHR33395:SF22">
    <property type="entry name" value="REVERSE TRANSCRIPTASE DOMAIN-CONTAINING PROTEIN"/>
    <property type="match status" value="1"/>
</dbReference>
<evidence type="ECO:0000313" key="2">
    <source>
        <dbReference type="EMBL" id="CAH2087232.1"/>
    </source>
</evidence>
<evidence type="ECO:0000259" key="1">
    <source>
        <dbReference type="PROSITE" id="PS50878"/>
    </source>
</evidence>
<protein>
    <recommendedName>
        <fullName evidence="1">Reverse transcriptase domain-containing protein</fullName>
    </recommendedName>
</protein>
<proteinExistence type="predicted"/>
<name>A0AAU9TNW7_EUPED</name>
<dbReference type="InterPro" id="IPR000477">
    <property type="entry name" value="RT_dom"/>
</dbReference>
<organism evidence="2 3">
    <name type="scientific">Euphydryas editha</name>
    <name type="common">Edith's checkerspot</name>
    <dbReference type="NCBI Taxonomy" id="104508"/>
    <lineage>
        <taxon>Eukaryota</taxon>
        <taxon>Metazoa</taxon>
        <taxon>Ecdysozoa</taxon>
        <taxon>Arthropoda</taxon>
        <taxon>Hexapoda</taxon>
        <taxon>Insecta</taxon>
        <taxon>Pterygota</taxon>
        <taxon>Neoptera</taxon>
        <taxon>Endopterygota</taxon>
        <taxon>Lepidoptera</taxon>
        <taxon>Glossata</taxon>
        <taxon>Ditrysia</taxon>
        <taxon>Papilionoidea</taxon>
        <taxon>Nymphalidae</taxon>
        <taxon>Nymphalinae</taxon>
        <taxon>Euphydryas</taxon>
    </lineage>
</organism>
<dbReference type="Proteomes" id="UP001153954">
    <property type="component" value="Unassembled WGS sequence"/>
</dbReference>
<dbReference type="InterPro" id="IPR036691">
    <property type="entry name" value="Endo/exonu/phosph_ase_sf"/>
</dbReference>
<dbReference type="PANTHER" id="PTHR33395">
    <property type="entry name" value="TRANSCRIPTASE, PUTATIVE-RELATED-RELATED"/>
    <property type="match status" value="1"/>
</dbReference>
<gene>
    <name evidence="2" type="ORF">EEDITHA_LOCUS3516</name>
</gene>
<evidence type="ECO:0000313" key="3">
    <source>
        <dbReference type="Proteomes" id="UP001153954"/>
    </source>
</evidence>
<dbReference type="GO" id="GO:0007508">
    <property type="term" value="P:larval heart development"/>
    <property type="evidence" value="ECO:0007669"/>
    <property type="project" value="TreeGrafter"/>
</dbReference>
<dbReference type="EMBL" id="CAKOGL010000006">
    <property type="protein sequence ID" value="CAH2087232.1"/>
    <property type="molecule type" value="Genomic_DNA"/>
</dbReference>
<feature type="domain" description="Reverse transcriptase" evidence="1">
    <location>
        <begin position="489"/>
        <end position="700"/>
    </location>
</feature>
<dbReference type="Pfam" id="PF03372">
    <property type="entry name" value="Exo_endo_phos"/>
    <property type="match status" value="1"/>
</dbReference>